<dbReference type="Proteomes" id="UP000027180">
    <property type="component" value="Plasmid pRetIE4771e"/>
</dbReference>
<dbReference type="HOGENOM" id="CLU_2466823_0_0_5"/>
<accession>A0A060I9Z6</accession>
<organism evidence="1 2">
    <name type="scientific">Rhizobium etli bv. mimosae str. IE4771</name>
    <dbReference type="NCBI Taxonomy" id="1432050"/>
    <lineage>
        <taxon>Bacteria</taxon>
        <taxon>Pseudomonadati</taxon>
        <taxon>Pseudomonadota</taxon>
        <taxon>Alphaproteobacteria</taxon>
        <taxon>Hyphomicrobiales</taxon>
        <taxon>Rhizobiaceae</taxon>
        <taxon>Rhizobium/Agrobacterium group</taxon>
        <taxon>Rhizobium</taxon>
    </lineage>
</organism>
<evidence type="ECO:0000313" key="2">
    <source>
        <dbReference type="Proteomes" id="UP000027180"/>
    </source>
</evidence>
<reference evidence="1 2" key="1">
    <citation type="submission" date="2013-12" db="EMBL/GenBank/DDBJ databases">
        <title>Complete genome sequence of Rhizobium etli bv. mimosae IE4771.</title>
        <authorList>
            <person name="Bustos P."/>
            <person name="Santamaria R.I."/>
            <person name="Lozano L."/>
            <person name="Ormeno-Orrillo E."/>
            <person name="Rogel M.A."/>
            <person name="Romero D."/>
            <person name="Cevallos M.A."/>
            <person name="Martinez-Romero E."/>
            <person name="Gonzalez V."/>
        </authorList>
    </citation>
    <scope>NUCLEOTIDE SEQUENCE [LARGE SCALE GENOMIC DNA]</scope>
    <source>
        <strain evidence="1 2">IE4771</strain>
        <plasmid evidence="2">Plasmid pRetIE4771e</plasmid>
    </source>
</reference>
<evidence type="ECO:0000313" key="1">
    <source>
        <dbReference type="EMBL" id="AIC31758.1"/>
    </source>
</evidence>
<dbReference type="EMBL" id="CP006991">
    <property type="protein sequence ID" value="AIC31758.1"/>
    <property type="molecule type" value="Genomic_DNA"/>
</dbReference>
<dbReference type="KEGG" id="rei:IE4771_PE00535"/>
<keyword evidence="1" id="KW-0614">Plasmid</keyword>
<dbReference type="AlphaFoldDB" id="A0A060I9Z6"/>
<protein>
    <submittedName>
        <fullName evidence="1">Uncharacterized protein</fullName>
    </submittedName>
</protein>
<name>A0A060I9Z6_RHIET</name>
<gene>
    <name evidence="1" type="ORF">IE4771_PE00535</name>
</gene>
<sequence>MSDRHGAVGAHAIQQPLHLAPAQIKHMRPCDHRYPAGDHFDKISTRCRSRSLIAINPIRNLPCQQNGEYDIPTLQKQDNILTLRLQRL</sequence>
<proteinExistence type="predicted"/>
<geneLocation type="plasmid" evidence="1 2">
    <name>pRetIE4771e</name>
</geneLocation>